<comment type="caution">
    <text evidence="2">The sequence shown here is derived from an EMBL/GenBank/DDBJ whole genome shotgun (WGS) entry which is preliminary data.</text>
</comment>
<name>A0A9D4EZC1_DREPO</name>
<dbReference type="AlphaFoldDB" id="A0A9D4EZC1"/>
<sequence length="122" mass="14052">MLNITLLGLVSSMAIVSSHKATDMNMNHKYLECMVMCIHRSLFQFLAAKPERTDGALDDFTALFRRFTALIIARRSGESLNMLKEIAVIWRSVRLQSVHFDIRDAIALWFSVRIFYDRAPIT</sequence>
<feature type="chain" id="PRO_5039159530" description="Secreted protein" evidence="1">
    <location>
        <begin position="22"/>
        <end position="122"/>
    </location>
</feature>
<dbReference type="EMBL" id="JAIWYP010000008">
    <property type="protein sequence ID" value="KAH3789534.1"/>
    <property type="molecule type" value="Genomic_DNA"/>
</dbReference>
<proteinExistence type="predicted"/>
<evidence type="ECO:0000256" key="1">
    <source>
        <dbReference type="SAM" id="SignalP"/>
    </source>
</evidence>
<protein>
    <recommendedName>
        <fullName evidence="4">Secreted protein</fullName>
    </recommendedName>
</protein>
<accession>A0A9D4EZC1</accession>
<keyword evidence="1" id="KW-0732">Signal</keyword>
<reference evidence="2" key="2">
    <citation type="submission" date="2020-11" db="EMBL/GenBank/DDBJ databases">
        <authorList>
            <person name="McCartney M.A."/>
            <person name="Auch B."/>
            <person name="Kono T."/>
            <person name="Mallez S."/>
            <person name="Becker A."/>
            <person name="Gohl D.M."/>
            <person name="Silverstein K.A.T."/>
            <person name="Koren S."/>
            <person name="Bechman K.B."/>
            <person name="Herman A."/>
            <person name="Abrahante J.E."/>
            <person name="Garbe J."/>
        </authorList>
    </citation>
    <scope>NUCLEOTIDE SEQUENCE</scope>
    <source>
        <strain evidence="2">Duluth1</strain>
        <tissue evidence="2">Whole animal</tissue>
    </source>
</reference>
<reference evidence="2" key="1">
    <citation type="journal article" date="2019" name="bioRxiv">
        <title>The Genome of the Zebra Mussel, Dreissena polymorpha: A Resource for Invasive Species Research.</title>
        <authorList>
            <person name="McCartney M.A."/>
            <person name="Auch B."/>
            <person name="Kono T."/>
            <person name="Mallez S."/>
            <person name="Zhang Y."/>
            <person name="Obille A."/>
            <person name="Becker A."/>
            <person name="Abrahante J.E."/>
            <person name="Garbe J."/>
            <person name="Badalamenti J.P."/>
            <person name="Herman A."/>
            <person name="Mangelson H."/>
            <person name="Liachko I."/>
            <person name="Sullivan S."/>
            <person name="Sone E.D."/>
            <person name="Koren S."/>
            <person name="Silverstein K.A.T."/>
            <person name="Beckman K.B."/>
            <person name="Gohl D.M."/>
        </authorList>
    </citation>
    <scope>NUCLEOTIDE SEQUENCE</scope>
    <source>
        <strain evidence="2">Duluth1</strain>
        <tissue evidence="2">Whole animal</tissue>
    </source>
</reference>
<evidence type="ECO:0000313" key="3">
    <source>
        <dbReference type="Proteomes" id="UP000828390"/>
    </source>
</evidence>
<feature type="signal peptide" evidence="1">
    <location>
        <begin position="1"/>
        <end position="21"/>
    </location>
</feature>
<evidence type="ECO:0000313" key="2">
    <source>
        <dbReference type="EMBL" id="KAH3789534.1"/>
    </source>
</evidence>
<evidence type="ECO:0008006" key="4">
    <source>
        <dbReference type="Google" id="ProtNLM"/>
    </source>
</evidence>
<gene>
    <name evidence="2" type="ORF">DPMN_167714</name>
</gene>
<keyword evidence="3" id="KW-1185">Reference proteome</keyword>
<dbReference type="Proteomes" id="UP000828390">
    <property type="component" value="Unassembled WGS sequence"/>
</dbReference>
<organism evidence="2 3">
    <name type="scientific">Dreissena polymorpha</name>
    <name type="common">Zebra mussel</name>
    <name type="synonym">Mytilus polymorpha</name>
    <dbReference type="NCBI Taxonomy" id="45954"/>
    <lineage>
        <taxon>Eukaryota</taxon>
        <taxon>Metazoa</taxon>
        <taxon>Spiralia</taxon>
        <taxon>Lophotrochozoa</taxon>
        <taxon>Mollusca</taxon>
        <taxon>Bivalvia</taxon>
        <taxon>Autobranchia</taxon>
        <taxon>Heteroconchia</taxon>
        <taxon>Euheterodonta</taxon>
        <taxon>Imparidentia</taxon>
        <taxon>Neoheterodontei</taxon>
        <taxon>Myida</taxon>
        <taxon>Dreissenoidea</taxon>
        <taxon>Dreissenidae</taxon>
        <taxon>Dreissena</taxon>
    </lineage>
</organism>